<dbReference type="PANTHER" id="PTHR30419">
    <property type="entry name" value="HTH-TYPE TRANSCRIPTIONAL REGULATOR YBHD"/>
    <property type="match status" value="1"/>
</dbReference>
<evidence type="ECO:0000313" key="7">
    <source>
        <dbReference type="Proteomes" id="UP001595539"/>
    </source>
</evidence>
<proteinExistence type="inferred from homology"/>
<dbReference type="PROSITE" id="PS50931">
    <property type="entry name" value="HTH_LYSR"/>
    <property type="match status" value="1"/>
</dbReference>
<name>A0ABV7U7L8_9RHOB</name>
<dbReference type="InterPro" id="IPR000847">
    <property type="entry name" value="LysR_HTH_N"/>
</dbReference>
<comment type="similarity">
    <text evidence="1">Belongs to the LysR transcriptional regulatory family.</text>
</comment>
<dbReference type="InterPro" id="IPR036388">
    <property type="entry name" value="WH-like_DNA-bd_sf"/>
</dbReference>
<comment type="caution">
    <text evidence="6">The sequence shown here is derived from an EMBL/GenBank/DDBJ whole genome shotgun (WGS) entry which is preliminary data.</text>
</comment>
<dbReference type="Proteomes" id="UP001595539">
    <property type="component" value="Unassembled WGS sequence"/>
</dbReference>
<evidence type="ECO:0000313" key="6">
    <source>
        <dbReference type="EMBL" id="MFC3630953.1"/>
    </source>
</evidence>
<dbReference type="EMBL" id="JBHRXY010000017">
    <property type="protein sequence ID" value="MFC3630953.1"/>
    <property type="molecule type" value="Genomic_DNA"/>
</dbReference>
<organism evidence="6 7">
    <name type="scientific">Paracoccus angustae</name>
    <dbReference type="NCBI Taxonomy" id="1671480"/>
    <lineage>
        <taxon>Bacteria</taxon>
        <taxon>Pseudomonadati</taxon>
        <taxon>Pseudomonadota</taxon>
        <taxon>Alphaproteobacteria</taxon>
        <taxon>Rhodobacterales</taxon>
        <taxon>Paracoccaceae</taxon>
        <taxon>Paracoccus</taxon>
    </lineage>
</organism>
<evidence type="ECO:0000259" key="5">
    <source>
        <dbReference type="PROSITE" id="PS50931"/>
    </source>
</evidence>
<dbReference type="Pfam" id="PF00126">
    <property type="entry name" value="HTH_1"/>
    <property type="match status" value="1"/>
</dbReference>
<evidence type="ECO:0000256" key="3">
    <source>
        <dbReference type="ARBA" id="ARBA00023125"/>
    </source>
</evidence>
<gene>
    <name evidence="6" type="ORF">ACFOM8_16040</name>
</gene>
<dbReference type="InterPro" id="IPR050950">
    <property type="entry name" value="HTH-type_LysR_regulators"/>
</dbReference>
<evidence type="ECO:0000256" key="4">
    <source>
        <dbReference type="ARBA" id="ARBA00023163"/>
    </source>
</evidence>
<keyword evidence="2" id="KW-0805">Transcription regulation</keyword>
<sequence>MKLQQLRYLIAVAEEGSLVRAARRVGVAQPALTQQLKALEDSLKTKLLRRTTRGTVLTRGGEVMLQHARAILEQVSAAQKDVQEQTETVSGQVSLVVPNAIAETIVPELLRRAMTDYPQVSLRIQSSDSVSVRIALENARADVGIVPDNSALTSVNAKPLWSERMYLVAAADAALPQAGPNGVMRFRDAASYPQVVVERSNPLRRKLDDIAEEIGATLNIFAESNSLLMIRSYVESGIANAILPRSTFSDKLTLGAVQAHRIVEPEIVQSYIVAWPKTRPLTRAGEAIVQILVSVATRWEEPRNS</sequence>
<evidence type="ECO:0000256" key="1">
    <source>
        <dbReference type="ARBA" id="ARBA00009437"/>
    </source>
</evidence>
<protein>
    <submittedName>
        <fullName evidence="6">LysR family transcriptional regulator</fullName>
    </submittedName>
</protein>
<dbReference type="InterPro" id="IPR005119">
    <property type="entry name" value="LysR_subst-bd"/>
</dbReference>
<dbReference type="RefSeq" id="WP_377763039.1">
    <property type="nucleotide sequence ID" value="NZ_JBHRXY010000017.1"/>
</dbReference>
<evidence type="ECO:0000256" key="2">
    <source>
        <dbReference type="ARBA" id="ARBA00023015"/>
    </source>
</evidence>
<dbReference type="Pfam" id="PF03466">
    <property type="entry name" value="LysR_substrate"/>
    <property type="match status" value="1"/>
</dbReference>
<keyword evidence="7" id="KW-1185">Reference proteome</keyword>
<dbReference type="Gene3D" id="3.40.190.290">
    <property type="match status" value="1"/>
</dbReference>
<accession>A0ABV7U7L8</accession>
<reference evidence="7" key="1">
    <citation type="journal article" date="2019" name="Int. J. Syst. Evol. Microbiol.">
        <title>The Global Catalogue of Microorganisms (GCM) 10K type strain sequencing project: providing services to taxonomists for standard genome sequencing and annotation.</title>
        <authorList>
            <consortium name="The Broad Institute Genomics Platform"/>
            <consortium name="The Broad Institute Genome Sequencing Center for Infectious Disease"/>
            <person name="Wu L."/>
            <person name="Ma J."/>
        </authorList>
    </citation>
    <scope>NUCLEOTIDE SEQUENCE [LARGE SCALE GENOMIC DNA]</scope>
    <source>
        <strain evidence="7">KCTC 42473</strain>
    </source>
</reference>
<dbReference type="SUPFAM" id="SSF46785">
    <property type="entry name" value="Winged helix' DNA-binding domain"/>
    <property type="match status" value="1"/>
</dbReference>
<dbReference type="SUPFAM" id="SSF53850">
    <property type="entry name" value="Periplasmic binding protein-like II"/>
    <property type="match status" value="1"/>
</dbReference>
<keyword evidence="3" id="KW-0238">DNA-binding</keyword>
<keyword evidence="4" id="KW-0804">Transcription</keyword>
<dbReference type="PRINTS" id="PR00039">
    <property type="entry name" value="HTHLYSR"/>
</dbReference>
<dbReference type="Gene3D" id="1.10.10.10">
    <property type="entry name" value="Winged helix-like DNA-binding domain superfamily/Winged helix DNA-binding domain"/>
    <property type="match status" value="1"/>
</dbReference>
<feature type="domain" description="HTH lysR-type" evidence="5">
    <location>
        <begin position="1"/>
        <end position="58"/>
    </location>
</feature>
<dbReference type="InterPro" id="IPR036390">
    <property type="entry name" value="WH_DNA-bd_sf"/>
</dbReference>